<proteinExistence type="predicted"/>
<dbReference type="PRINTS" id="PR00996">
    <property type="entry name" value="CHERMTFRASE"/>
</dbReference>
<protein>
    <recommendedName>
        <fullName evidence="1">CheR-type methyltransferase domain-containing protein</fullName>
    </recommendedName>
</protein>
<comment type="caution">
    <text evidence="2">The sequence shown here is derived from an EMBL/GenBank/DDBJ whole genome shotgun (WGS) entry which is preliminary data.</text>
</comment>
<evidence type="ECO:0000313" key="2">
    <source>
        <dbReference type="EMBL" id="MBC3898588.1"/>
    </source>
</evidence>
<dbReference type="InterPro" id="IPR050903">
    <property type="entry name" value="Bact_Chemotaxis_MeTrfase"/>
</dbReference>
<dbReference type="CDD" id="cd02440">
    <property type="entry name" value="AdoMet_MTases"/>
    <property type="match status" value="1"/>
</dbReference>
<dbReference type="Proteomes" id="UP000622405">
    <property type="component" value="Unassembled WGS sequence"/>
</dbReference>
<reference evidence="2 3" key="1">
    <citation type="journal article" date="2020" name="mSystems">
        <title>Defining Genomic and Predicted Metabolic Features of the Acetobacterium Genus.</title>
        <authorList>
            <person name="Ross D.E."/>
            <person name="Marshall C.W."/>
            <person name="Gulliver D."/>
            <person name="May H.D."/>
            <person name="Norman R.S."/>
        </authorList>
    </citation>
    <scope>NUCLEOTIDE SEQUENCE [LARGE SCALE GENOMIC DNA]</scope>
    <source>
        <strain evidence="2 3">DSM 4132</strain>
    </source>
</reference>
<dbReference type="Gene3D" id="3.40.50.150">
    <property type="entry name" value="Vaccinia Virus protein VP39"/>
    <property type="match status" value="1"/>
</dbReference>
<evidence type="ECO:0000313" key="3">
    <source>
        <dbReference type="Proteomes" id="UP000622405"/>
    </source>
</evidence>
<organism evidence="2 3">
    <name type="scientific">Acetobacterium malicum</name>
    <dbReference type="NCBI Taxonomy" id="52692"/>
    <lineage>
        <taxon>Bacteria</taxon>
        <taxon>Bacillati</taxon>
        <taxon>Bacillota</taxon>
        <taxon>Clostridia</taxon>
        <taxon>Eubacteriales</taxon>
        <taxon>Eubacteriaceae</taxon>
        <taxon>Acetobacterium</taxon>
    </lineage>
</organism>
<name>A0ABR6YTT4_9FIRM</name>
<dbReference type="PANTHER" id="PTHR24422:SF10">
    <property type="entry name" value="CHEMOTAXIS PROTEIN METHYLTRANSFERASE 2"/>
    <property type="match status" value="1"/>
</dbReference>
<gene>
    <name evidence="2" type="ORF">GH811_03035</name>
</gene>
<dbReference type="Pfam" id="PF01739">
    <property type="entry name" value="CheR"/>
    <property type="match status" value="1"/>
</dbReference>
<sequence length="283" mass="32069">MKRGILVGLQTDDSILEMIRIMNDTYKKDLTIYDDAFLAKSLERRMTGIAVSSSDYPSYLQNNRHEADCLMASFQITYSQFFRNSLTFAVLEQLVLPHLLSHKPENGEIRVWSAGCSTGQEAYSIGILLEELRQASSKAMRYRIFATDLSPEALGTARNGIYDEDSIANIRMKYLKSHFIKQEEAYAVAPGLKQKIDFSEYDLLDSHSSNPPDSIFGDFDIIFCCNLLFYYRPDVRRSIVRKLKRSLAAGGYLITGEAEAIFMAKDEDLKTLSASVPIFQTNL</sequence>
<dbReference type="InterPro" id="IPR000780">
    <property type="entry name" value="CheR_MeTrfase"/>
</dbReference>
<keyword evidence="3" id="KW-1185">Reference proteome</keyword>
<feature type="domain" description="CheR-type methyltransferase" evidence="1">
    <location>
        <begin position="29"/>
        <end position="282"/>
    </location>
</feature>
<dbReference type="PANTHER" id="PTHR24422">
    <property type="entry name" value="CHEMOTAXIS PROTEIN METHYLTRANSFERASE"/>
    <property type="match status" value="1"/>
</dbReference>
<dbReference type="EMBL" id="WJBE01000002">
    <property type="protein sequence ID" value="MBC3898588.1"/>
    <property type="molecule type" value="Genomic_DNA"/>
</dbReference>
<dbReference type="SUPFAM" id="SSF53335">
    <property type="entry name" value="S-adenosyl-L-methionine-dependent methyltransferases"/>
    <property type="match status" value="1"/>
</dbReference>
<dbReference type="InterPro" id="IPR029063">
    <property type="entry name" value="SAM-dependent_MTases_sf"/>
</dbReference>
<dbReference type="InterPro" id="IPR022642">
    <property type="entry name" value="CheR_C"/>
</dbReference>
<accession>A0ABR6YTT4</accession>
<dbReference type="SMART" id="SM00138">
    <property type="entry name" value="MeTrc"/>
    <property type="match status" value="1"/>
</dbReference>
<dbReference type="PROSITE" id="PS50123">
    <property type="entry name" value="CHER"/>
    <property type="match status" value="1"/>
</dbReference>
<evidence type="ECO:0000259" key="1">
    <source>
        <dbReference type="PROSITE" id="PS50123"/>
    </source>
</evidence>